<feature type="domain" description="DYW" evidence="2">
    <location>
        <begin position="65"/>
        <end position="142"/>
    </location>
</feature>
<evidence type="ECO:0000259" key="2">
    <source>
        <dbReference type="Pfam" id="PF14432"/>
    </source>
</evidence>
<proteinExistence type="inferred from homology"/>
<dbReference type="AlphaFoldDB" id="A0A5N6QYB3"/>
<evidence type="ECO:0000313" key="4">
    <source>
        <dbReference type="Proteomes" id="UP000327013"/>
    </source>
</evidence>
<evidence type="ECO:0000256" key="1">
    <source>
        <dbReference type="ARBA" id="ARBA00006643"/>
    </source>
</evidence>
<dbReference type="Pfam" id="PF14432">
    <property type="entry name" value="DYW_deaminase"/>
    <property type="match status" value="1"/>
</dbReference>
<comment type="similarity">
    <text evidence="1">Belongs to the PPR family. PCMP-H subfamily.</text>
</comment>
<keyword evidence="4" id="KW-1185">Reference proteome</keyword>
<accession>A0A5N6QYB3</accession>
<sequence length="142" mass="16078">MSSIHVGGQVHQFCAGEKSHPQTTEIYSMLDEMIRKLRLAGYTPNIACQVSFGSDGREGNTDGMEEIEQALFCHSEKLAVCSGLISTRPGSPLYIFKNLRICQDCHSAIKMVSDIYNREIVVRDRNRFHCFKQGFCSCSDYW</sequence>
<dbReference type="EMBL" id="CM017323">
    <property type="protein sequence ID" value="KAE8021722.1"/>
    <property type="molecule type" value="Genomic_DNA"/>
</dbReference>
<evidence type="ECO:0000313" key="3">
    <source>
        <dbReference type="EMBL" id="KAE8021722.1"/>
    </source>
</evidence>
<dbReference type="InterPro" id="IPR046849">
    <property type="entry name" value="E2_motif"/>
</dbReference>
<dbReference type="Proteomes" id="UP000327013">
    <property type="component" value="Chromosome 3"/>
</dbReference>
<dbReference type="GO" id="GO:0008270">
    <property type="term" value="F:zinc ion binding"/>
    <property type="evidence" value="ECO:0007669"/>
    <property type="project" value="InterPro"/>
</dbReference>
<dbReference type="Pfam" id="PF20430">
    <property type="entry name" value="Eplus_motif"/>
    <property type="match status" value="1"/>
</dbReference>
<gene>
    <name evidence="3" type="ORF">FH972_007588</name>
</gene>
<organism evidence="3 4">
    <name type="scientific">Carpinus fangiana</name>
    <dbReference type="NCBI Taxonomy" id="176857"/>
    <lineage>
        <taxon>Eukaryota</taxon>
        <taxon>Viridiplantae</taxon>
        <taxon>Streptophyta</taxon>
        <taxon>Embryophyta</taxon>
        <taxon>Tracheophyta</taxon>
        <taxon>Spermatophyta</taxon>
        <taxon>Magnoliopsida</taxon>
        <taxon>eudicotyledons</taxon>
        <taxon>Gunneridae</taxon>
        <taxon>Pentapetalae</taxon>
        <taxon>rosids</taxon>
        <taxon>fabids</taxon>
        <taxon>Fagales</taxon>
        <taxon>Betulaceae</taxon>
        <taxon>Carpinus</taxon>
    </lineage>
</organism>
<dbReference type="InterPro" id="IPR032867">
    <property type="entry name" value="DYW_dom"/>
</dbReference>
<name>A0A5N6QYB3_9ROSI</name>
<reference evidence="3 4" key="1">
    <citation type="submission" date="2019-06" db="EMBL/GenBank/DDBJ databases">
        <title>A chromosomal-level reference genome of Carpinus fangiana (Coryloideae, Betulaceae).</title>
        <authorList>
            <person name="Yang X."/>
            <person name="Wang Z."/>
            <person name="Zhang L."/>
            <person name="Hao G."/>
            <person name="Liu J."/>
            <person name="Yang Y."/>
        </authorList>
    </citation>
    <scope>NUCLEOTIDE SEQUENCE [LARGE SCALE GENOMIC DNA]</scope>
    <source>
        <strain evidence="3">Cfa_2016G</strain>
        <tissue evidence="3">Leaf</tissue>
    </source>
</reference>
<protein>
    <recommendedName>
        <fullName evidence="2">DYW domain-containing protein</fullName>
    </recommendedName>
</protein>
<dbReference type="OrthoDB" id="185373at2759"/>